<sequence>MSPSQLANDRFICFGDSITEWSWANNGLGAQLSHVYCRSDVLNRGLAGYNSTWALECLRKWLPLSPSGAEPKTALMTIWLGANDSVLPGEPQHVPLPTYRANLSSIVSLLRSPQSPYYDPSTSFILITPPPLSPPDWVKERVRRGLPECLDRDQDNTRRYAEEVKELGQELGVPVVDAFQAIWSKAEVEGLENLPSFFLDGLHLSAKGYACVVDEVKKVILDLYPEKSWETLPQLYPDWKSIPLGSEFAFALRAVEEKAAHSVDPF</sequence>
<dbReference type="InterPro" id="IPR036514">
    <property type="entry name" value="SGNH_hydro_sf"/>
</dbReference>
<evidence type="ECO:0000313" key="2">
    <source>
        <dbReference type="EMBL" id="CEQ39799.1"/>
    </source>
</evidence>
<dbReference type="Gene3D" id="3.40.50.1110">
    <property type="entry name" value="SGNH hydrolase"/>
    <property type="match status" value="1"/>
</dbReference>
<name>A0A0D6EIL1_SPOSA</name>
<dbReference type="AlphaFoldDB" id="A0A0D6EIL1"/>
<reference evidence="3" key="1">
    <citation type="submission" date="2015-02" db="EMBL/GenBank/DDBJ databases">
        <authorList>
            <person name="Gon?alves P."/>
        </authorList>
    </citation>
    <scope>NUCLEOTIDE SEQUENCE [LARGE SCALE GENOMIC DNA]</scope>
</reference>
<dbReference type="SUPFAM" id="SSF52266">
    <property type="entry name" value="SGNH hydrolase"/>
    <property type="match status" value="1"/>
</dbReference>
<dbReference type="OrthoDB" id="671439at2759"/>
<dbReference type="InterPro" id="IPR013830">
    <property type="entry name" value="SGNH_hydro"/>
</dbReference>
<dbReference type="PANTHER" id="PTHR14209">
    <property type="entry name" value="ISOAMYL ACETATE-HYDROLYZING ESTERASE 1"/>
    <property type="match status" value="1"/>
</dbReference>
<dbReference type="EMBL" id="CENE01000004">
    <property type="protein sequence ID" value="CEQ39799.1"/>
    <property type="molecule type" value="Genomic_DNA"/>
</dbReference>
<dbReference type="Proteomes" id="UP000243876">
    <property type="component" value="Unassembled WGS sequence"/>
</dbReference>
<keyword evidence="3" id="KW-1185">Reference proteome</keyword>
<gene>
    <name evidence="2" type="primary">SPOSA6832_01345</name>
</gene>
<accession>A0A0D6EIL1</accession>
<evidence type="ECO:0000313" key="3">
    <source>
        <dbReference type="Proteomes" id="UP000243876"/>
    </source>
</evidence>
<evidence type="ECO:0000259" key="1">
    <source>
        <dbReference type="Pfam" id="PF13472"/>
    </source>
</evidence>
<dbReference type="Pfam" id="PF13472">
    <property type="entry name" value="Lipase_GDSL_2"/>
    <property type="match status" value="1"/>
</dbReference>
<dbReference type="InterPro" id="IPR045136">
    <property type="entry name" value="Iah1-like"/>
</dbReference>
<organism evidence="2 3">
    <name type="scientific">Sporidiobolus salmonicolor</name>
    <name type="common">Yeast-like fungus</name>
    <name type="synonym">Sporobolomyces salmonicolor</name>
    <dbReference type="NCBI Taxonomy" id="5005"/>
    <lineage>
        <taxon>Eukaryota</taxon>
        <taxon>Fungi</taxon>
        <taxon>Dikarya</taxon>
        <taxon>Basidiomycota</taxon>
        <taxon>Pucciniomycotina</taxon>
        <taxon>Microbotryomycetes</taxon>
        <taxon>Sporidiobolales</taxon>
        <taxon>Sporidiobolaceae</taxon>
        <taxon>Sporobolomyces</taxon>
    </lineage>
</organism>
<dbReference type="CDD" id="cd01838">
    <property type="entry name" value="Isoamyl_acetate_hydrolase_like"/>
    <property type="match status" value="1"/>
</dbReference>
<protein>
    <submittedName>
        <fullName evidence="2">SPOSA6832_01345-mRNA-1:cds</fullName>
    </submittedName>
</protein>
<dbReference type="PANTHER" id="PTHR14209:SF19">
    <property type="entry name" value="ISOAMYL ACETATE-HYDROLYZING ESTERASE 1 HOMOLOG"/>
    <property type="match status" value="1"/>
</dbReference>
<proteinExistence type="predicted"/>
<feature type="domain" description="SGNH hydrolase-type esterase" evidence="1">
    <location>
        <begin position="13"/>
        <end position="210"/>
    </location>
</feature>